<keyword evidence="4" id="KW-0677">Repeat</keyword>
<gene>
    <name evidence="10" type="ORF">PV327_008388</name>
</gene>
<feature type="region of interest" description="Disordered" evidence="8">
    <location>
        <begin position="1251"/>
        <end position="1289"/>
    </location>
</feature>
<dbReference type="PANTHER" id="PTHR46003">
    <property type="entry name" value="HOST CELL FACTOR"/>
    <property type="match status" value="1"/>
</dbReference>
<accession>A0AA39KHD1</accession>
<sequence>MAAPMLKWKRITNPTGPQPRPRHGHRAVAIKDLMVVFGGGNEGIVDELHVYNTATNQWFVPSTKGDIPPGCAAYGFVVDGTRILVFGGMVEYGKYSNELYELQASRWEWKRLKPKAPKQESPPCPRLGHSFTLIGNKVFLFGGLANDSDDPKNNIPRYLNDLYTLEILPNGQTAWEVPQTHGPAPPPRESHTGVAYTDRITGKSCLVIYGGMSGCRLGDLWFLDVDTMTWNKPIVHGPTPLPRSLHTATLIGHRMYVFGGWVPLVVDDVKVATHEKEWKCTSTLACLNLETLTWEQLTVDSLEENVPRARAGHCAVGIHSRLYVWSGRDGYRKAWNNQVCCKDLWFLEVSKPPAPSRVQLVRASTNSLEVSWTATPSAQHYILQIQKYDMPPAVPFPTPTPTATPTAPIAPPVANTPTLPSTPVSAPPPQSPTPAPAPLSQPPALVPPIPTPIVTSTATPIIITNPPTLTTVAPVITTIAPITVTPSPIRAAVPQSPIRMQNPVQSPSPRPVVTPMLAKPSNTIMSPRLATGNVIRIRSPIVQSITPVMTTEQLSPVTQSIVTTTGQSPTAMSGIAALAAAAAATPKINMNNVVPLSNVVTHTTPNTVRMKAVQPGQQIRFAAPGSTVLRAASPQQSKQIIIQKPGQNITGQPQIVHLLKTGQGMMATVPKVSLIPGKTVQGAGGKPLNQGATILRLVNPNTVAGSKILTTMKTSNLVAMSKGQGLSGKQTIMITKPGGNGGLGRGNQIIVVTTGSGLRAVQAVTTSQAGQGAMTTSVNMLPLSAANHVSNQQGVKMIVVSSAAMGGTAGKPITITVPGHGGVPKTVTIATKGGQQTLFNPGKGQIMTMPQIQKDGLTGKPVTLLMSSGLGAKTVTLTPTSSSLVTSSGSLESIDTTKMLFVPQKQPSASLASTSDGPATTDAALAALAAEAGLIDPVQESSGLSFMVTDDAGADEKAEDSCNGNEATTTAALVSQLASGEPMQVDGDGNFVIPQVDGPGDLFSEDEEDNPEQDEATLEEQQSLDNPEPETQENQEMEQDVAPSITEDAPQVEEALEKDNIEEPEQLLEQGPGEKIEAEEQPQKSTEEMDTNIDVPMETSEPDVPSEGDMQIVSNAPSEASLKSELSEAQPADAISTAKLDSPEDKLEAETQDKLNVDDTMSIEEAEKAIQQPTVDNETTEDKNILNTDNESEDSKQNIKTHIDKEEDKKEEEKKKNEVVSQKAAMTIVTKPETIEKMETDSPKKILVTKAPATTPMDTAPVQAPVTVPATQPPPPSPSPSPALLPLPPLVAVSAPPIVITMPQTRQIKLEQNVEPPPPPQQQQQSQQINKDKNSVNSPAITTNGRANVESNLDSLRNSSGLTTLKAGLKDDIKKETTKLEKENDTRDTAGDDSTALTTLATAALGSAGQTAKIKPDLTEEEKKDLDWYDVGVIKGTTFTVQHYYLPDGEPLDTSLPHGDIFKGRTKLSLESGTAYKFRVAAVNSCGRSPWSEVSAFKTCLPGFPGAPSAIKISKSAEGAQLSWEPPPSNLGPILEYSVYLAVRNTSAVSPNVNEATTIATTPAQLAFVRVYLGPTNSCSVPNSSLSAAHMDVTTKPAIIFRIAAKNDKGYGPATQVRWLQDPTTAVKTNPQVKRPTTDTRSLGSSPMKKVKQEAGGDNFS</sequence>
<comment type="caution">
    <text evidence="10">The sequence shown here is derived from an EMBL/GenBank/DDBJ whole genome shotgun (WGS) entry which is preliminary data.</text>
</comment>
<evidence type="ECO:0000256" key="8">
    <source>
        <dbReference type="SAM" id="MobiDB-lite"/>
    </source>
</evidence>
<dbReference type="PROSITE" id="PS50853">
    <property type="entry name" value="FN3"/>
    <property type="match status" value="1"/>
</dbReference>
<feature type="compositionally biased region" description="Basic and acidic residues" evidence="8">
    <location>
        <begin position="1193"/>
        <end position="1218"/>
    </location>
</feature>
<dbReference type="FunFam" id="2.120.10.80:FF:000008">
    <property type="entry name" value="host cell factor 1 isoform X1"/>
    <property type="match status" value="1"/>
</dbReference>
<protein>
    <recommendedName>
        <fullName evidence="9">Fibronectin type-III domain-containing protein</fullName>
    </recommendedName>
</protein>
<dbReference type="InterPro" id="IPR011043">
    <property type="entry name" value="Gal_Oxase/kelch_b-propeller"/>
</dbReference>
<name>A0AA39KHD1_MICHY</name>
<feature type="compositionally biased region" description="Low complexity" evidence="8">
    <location>
        <begin position="1260"/>
        <end position="1270"/>
    </location>
</feature>
<dbReference type="InterPro" id="IPR015915">
    <property type="entry name" value="Kelch-typ_b-propeller"/>
</dbReference>
<dbReference type="SUPFAM" id="SSF117281">
    <property type="entry name" value="Kelch motif"/>
    <property type="match status" value="1"/>
</dbReference>
<dbReference type="GO" id="GO:0035097">
    <property type="term" value="C:histone methyltransferase complex"/>
    <property type="evidence" value="ECO:0007669"/>
    <property type="project" value="TreeGrafter"/>
</dbReference>
<dbReference type="CDD" id="cd00063">
    <property type="entry name" value="FN3"/>
    <property type="match status" value="2"/>
</dbReference>
<reference evidence="10" key="1">
    <citation type="journal article" date="2023" name="bioRxiv">
        <title>Scaffold-level genome assemblies of two parasitoid biocontrol wasps reveal the parthenogenesis mechanism and an associated novel virus.</title>
        <authorList>
            <person name="Inwood S."/>
            <person name="Skelly J."/>
            <person name="Guhlin J."/>
            <person name="Harrop T."/>
            <person name="Goldson S."/>
            <person name="Dearden P."/>
        </authorList>
    </citation>
    <scope>NUCLEOTIDE SEQUENCE</scope>
    <source>
        <strain evidence="10">Lincoln</strain>
        <tissue evidence="10">Whole body</tissue>
    </source>
</reference>
<feature type="compositionally biased region" description="Acidic residues" evidence="8">
    <location>
        <begin position="1003"/>
        <end position="1018"/>
    </location>
</feature>
<feature type="compositionally biased region" description="Low complexity" evidence="8">
    <location>
        <begin position="403"/>
        <end position="424"/>
    </location>
</feature>
<dbReference type="Proteomes" id="UP001168972">
    <property type="component" value="Unassembled WGS sequence"/>
</dbReference>
<feature type="compositionally biased region" description="Basic and acidic residues" evidence="8">
    <location>
        <begin position="1141"/>
        <end position="1157"/>
    </location>
</feature>
<dbReference type="InterPro" id="IPR036116">
    <property type="entry name" value="FN3_sf"/>
</dbReference>
<evidence type="ECO:0000256" key="5">
    <source>
        <dbReference type="ARBA" id="ARBA00022813"/>
    </source>
</evidence>
<keyword evidence="7" id="KW-0131">Cell cycle</keyword>
<feature type="compositionally biased region" description="Acidic residues" evidence="8">
    <location>
        <begin position="1027"/>
        <end position="1039"/>
    </location>
</feature>
<dbReference type="SMART" id="SM00060">
    <property type="entry name" value="FN3"/>
    <property type="match status" value="2"/>
</dbReference>
<dbReference type="Gene3D" id="6.10.250.2590">
    <property type="match status" value="1"/>
</dbReference>
<keyword evidence="2" id="KW-0880">Kelch repeat</keyword>
<feature type="compositionally biased region" description="Basic and acidic residues" evidence="8">
    <location>
        <begin position="1072"/>
        <end position="1087"/>
    </location>
</feature>
<evidence type="ECO:0000256" key="2">
    <source>
        <dbReference type="ARBA" id="ARBA00022441"/>
    </source>
</evidence>
<feature type="compositionally biased region" description="Pro residues" evidence="8">
    <location>
        <begin position="1271"/>
        <end position="1289"/>
    </location>
</feature>
<feature type="domain" description="Fibronectin type-III" evidence="9">
    <location>
        <begin position="1504"/>
        <end position="1598"/>
    </location>
</feature>
<keyword evidence="3" id="KW-0597">Phosphoprotein</keyword>
<evidence type="ECO:0000256" key="1">
    <source>
        <dbReference type="ARBA" id="ARBA00004123"/>
    </source>
</evidence>
<evidence type="ECO:0000259" key="9">
    <source>
        <dbReference type="PROSITE" id="PS50853"/>
    </source>
</evidence>
<evidence type="ECO:0000256" key="4">
    <source>
        <dbReference type="ARBA" id="ARBA00022737"/>
    </source>
</evidence>
<proteinExistence type="predicted"/>
<organism evidence="10 11">
    <name type="scientific">Microctonus hyperodae</name>
    <name type="common">Parasitoid wasp</name>
    <dbReference type="NCBI Taxonomy" id="165561"/>
    <lineage>
        <taxon>Eukaryota</taxon>
        <taxon>Metazoa</taxon>
        <taxon>Ecdysozoa</taxon>
        <taxon>Arthropoda</taxon>
        <taxon>Hexapoda</taxon>
        <taxon>Insecta</taxon>
        <taxon>Pterygota</taxon>
        <taxon>Neoptera</taxon>
        <taxon>Endopterygota</taxon>
        <taxon>Hymenoptera</taxon>
        <taxon>Apocrita</taxon>
        <taxon>Ichneumonoidea</taxon>
        <taxon>Braconidae</taxon>
        <taxon>Euphorinae</taxon>
        <taxon>Microctonus</taxon>
    </lineage>
</organism>
<keyword evidence="11" id="KW-1185">Reference proteome</keyword>
<evidence type="ECO:0000313" key="11">
    <source>
        <dbReference type="Proteomes" id="UP001168972"/>
    </source>
</evidence>
<dbReference type="InterPro" id="IPR059124">
    <property type="entry name" value="Kelch_HCF"/>
</dbReference>
<feature type="compositionally biased region" description="Polar residues" evidence="8">
    <location>
        <begin position="1622"/>
        <end position="1632"/>
    </location>
</feature>
<feature type="compositionally biased region" description="Low complexity" evidence="8">
    <location>
        <begin position="1118"/>
        <end position="1129"/>
    </location>
</feature>
<feature type="compositionally biased region" description="Pro residues" evidence="8">
    <location>
        <begin position="425"/>
        <end position="444"/>
    </location>
</feature>
<feature type="region of interest" description="Disordered" evidence="8">
    <location>
        <begin position="1307"/>
        <end position="1359"/>
    </location>
</feature>
<dbReference type="InterPro" id="IPR043536">
    <property type="entry name" value="HCF1/2"/>
</dbReference>
<evidence type="ECO:0000313" key="10">
    <source>
        <dbReference type="EMBL" id="KAK0162011.1"/>
    </source>
</evidence>
<dbReference type="FunFam" id="2.120.10.80:FF:000015">
    <property type="entry name" value="host cell factor 1 isoform X1"/>
    <property type="match status" value="1"/>
</dbReference>
<keyword evidence="5" id="KW-0068">Autocatalytic cleavage</keyword>
<dbReference type="PANTHER" id="PTHR46003:SF1">
    <property type="entry name" value="HOST CELL FACTOR"/>
    <property type="match status" value="1"/>
</dbReference>
<feature type="region of interest" description="Disordered" evidence="8">
    <location>
        <begin position="1622"/>
        <end position="1661"/>
    </location>
</feature>
<dbReference type="Gene3D" id="2.120.10.80">
    <property type="entry name" value="Kelch-type beta propeller"/>
    <property type="match status" value="2"/>
</dbReference>
<feature type="region of interest" description="Disordered" evidence="8">
    <location>
        <begin position="394"/>
        <end position="444"/>
    </location>
</feature>
<dbReference type="Gene3D" id="2.60.40.10">
    <property type="entry name" value="Immunoglobulins"/>
    <property type="match status" value="2"/>
</dbReference>
<comment type="subcellular location">
    <subcellularLocation>
        <location evidence="1">Nucleus</location>
    </subcellularLocation>
</comment>
<dbReference type="SUPFAM" id="SSF50965">
    <property type="entry name" value="Galactose oxidase, central domain"/>
    <property type="match status" value="1"/>
</dbReference>
<feature type="region of interest" description="Disordered" evidence="8">
    <location>
        <begin position="981"/>
        <end position="1225"/>
    </location>
</feature>
<dbReference type="SUPFAM" id="SSF49265">
    <property type="entry name" value="Fibronectin type III"/>
    <property type="match status" value="1"/>
</dbReference>
<dbReference type="InterPro" id="IPR003961">
    <property type="entry name" value="FN3_dom"/>
</dbReference>
<dbReference type="InterPro" id="IPR013783">
    <property type="entry name" value="Ig-like_fold"/>
</dbReference>
<evidence type="ECO:0000256" key="7">
    <source>
        <dbReference type="ARBA" id="ARBA00023306"/>
    </source>
</evidence>
<evidence type="ECO:0000256" key="6">
    <source>
        <dbReference type="ARBA" id="ARBA00023242"/>
    </source>
</evidence>
<evidence type="ECO:0000256" key="3">
    <source>
        <dbReference type="ARBA" id="ARBA00022553"/>
    </source>
</evidence>
<dbReference type="GO" id="GO:0006338">
    <property type="term" value="P:chromatin remodeling"/>
    <property type="evidence" value="ECO:0007669"/>
    <property type="project" value="TreeGrafter"/>
</dbReference>
<dbReference type="EMBL" id="JAQQBR010001834">
    <property type="protein sequence ID" value="KAK0162011.1"/>
    <property type="molecule type" value="Genomic_DNA"/>
</dbReference>
<reference evidence="10" key="2">
    <citation type="submission" date="2023-03" db="EMBL/GenBank/DDBJ databases">
        <authorList>
            <person name="Inwood S.N."/>
            <person name="Skelly J.G."/>
            <person name="Guhlin J."/>
            <person name="Harrop T.W.R."/>
            <person name="Goldson S.G."/>
            <person name="Dearden P.K."/>
        </authorList>
    </citation>
    <scope>NUCLEOTIDE SEQUENCE</scope>
    <source>
        <strain evidence="10">Lincoln</strain>
        <tissue evidence="10">Whole body</tissue>
    </source>
</reference>
<feature type="compositionally biased region" description="Polar residues" evidence="8">
    <location>
        <begin position="1335"/>
        <end position="1359"/>
    </location>
</feature>
<dbReference type="Pfam" id="PF13854">
    <property type="entry name" value="Kelch_HCF"/>
    <property type="match status" value="1"/>
</dbReference>
<dbReference type="GO" id="GO:0003713">
    <property type="term" value="F:transcription coactivator activity"/>
    <property type="evidence" value="ECO:0007669"/>
    <property type="project" value="TreeGrafter"/>
</dbReference>
<keyword evidence="6" id="KW-0539">Nucleus</keyword>